<dbReference type="KEGG" id="kme:H0A61_01528"/>
<evidence type="ECO:0000259" key="12">
    <source>
        <dbReference type="Pfam" id="PF01370"/>
    </source>
</evidence>
<dbReference type="EMBL" id="CP059066">
    <property type="protein sequence ID" value="QSQ09169.1"/>
    <property type="molecule type" value="Genomic_DNA"/>
</dbReference>
<evidence type="ECO:0000313" key="14">
    <source>
        <dbReference type="Proteomes" id="UP000662904"/>
    </source>
</evidence>
<evidence type="ECO:0000256" key="8">
    <source>
        <dbReference type="ARBA" id="ARBA00023144"/>
    </source>
</evidence>
<evidence type="ECO:0000256" key="11">
    <source>
        <dbReference type="RuleBase" id="RU366046"/>
    </source>
</evidence>
<dbReference type="GO" id="GO:0033499">
    <property type="term" value="P:galactose catabolic process via UDP-galactose, Leloir pathway"/>
    <property type="evidence" value="ECO:0007669"/>
    <property type="project" value="TreeGrafter"/>
</dbReference>
<dbReference type="GO" id="GO:0003978">
    <property type="term" value="F:UDP-glucose 4-epimerase activity"/>
    <property type="evidence" value="ECO:0007669"/>
    <property type="project" value="UniProtKB-UniRule"/>
</dbReference>
<dbReference type="SUPFAM" id="SSF51735">
    <property type="entry name" value="NAD(P)-binding Rossmann-fold domains"/>
    <property type="match status" value="1"/>
</dbReference>
<evidence type="ECO:0000256" key="7">
    <source>
        <dbReference type="ARBA" id="ARBA00023027"/>
    </source>
</evidence>
<dbReference type="PANTHER" id="PTHR43725">
    <property type="entry name" value="UDP-GLUCOSE 4-EPIMERASE"/>
    <property type="match status" value="1"/>
</dbReference>
<keyword evidence="8" id="KW-0299">Galactose metabolism</keyword>
<keyword evidence="14" id="KW-1185">Reference proteome</keyword>
<comment type="similarity">
    <text evidence="4 11">Belongs to the NAD(P)-dependent epimerase/dehydratase family.</text>
</comment>
<comment type="catalytic activity">
    <reaction evidence="1 11">
        <text>UDP-alpha-D-glucose = UDP-alpha-D-galactose</text>
        <dbReference type="Rhea" id="RHEA:22168"/>
        <dbReference type="ChEBI" id="CHEBI:58885"/>
        <dbReference type="ChEBI" id="CHEBI:66914"/>
        <dbReference type="EC" id="5.1.3.2"/>
    </reaction>
</comment>
<evidence type="ECO:0000313" key="13">
    <source>
        <dbReference type="EMBL" id="QSQ09169.1"/>
    </source>
</evidence>
<evidence type="ECO:0000256" key="1">
    <source>
        <dbReference type="ARBA" id="ARBA00000083"/>
    </source>
</evidence>
<protein>
    <recommendedName>
        <fullName evidence="6 11">UDP-glucose 4-epimerase</fullName>
        <ecNumber evidence="5 11">5.1.3.2</ecNumber>
    </recommendedName>
</protein>
<evidence type="ECO:0000256" key="2">
    <source>
        <dbReference type="ARBA" id="ARBA00001911"/>
    </source>
</evidence>
<keyword evidence="7 11" id="KW-0520">NAD</keyword>
<dbReference type="Proteomes" id="UP000662904">
    <property type="component" value="Chromosome"/>
</dbReference>
<feature type="domain" description="NAD-dependent epimerase/dehydratase" evidence="12">
    <location>
        <begin position="5"/>
        <end position="253"/>
    </location>
</feature>
<proteinExistence type="inferred from homology"/>
<dbReference type="Pfam" id="PF01370">
    <property type="entry name" value="Epimerase"/>
    <property type="match status" value="1"/>
</dbReference>
<reference evidence="13" key="1">
    <citation type="submission" date="2020-07" db="EMBL/GenBank/DDBJ databases">
        <title>Koleobacter methoxysyntrophicus gen. nov., sp. nov., a novel anaerobic bacterium isolated from deep subsurface oil field and proposal of Koleobacterales ord. nov. in the phylum Firmicutes.</title>
        <authorList>
            <person name="Sakamoto S."/>
            <person name="Tamaki H."/>
        </authorList>
    </citation>
    <scope>NUCLEOTIDE SEQUENCE</scope>
    <source>
        <strain evidence="13">NRmbB1</strain>
    </source>
</reference>
<evidence type="ECO:0000256" key="6">
    <source>
        <dbReference type="ARBA" id="ARBA00018569"/>
    </source>
</evidence>
<comment type="subunit">
    <text evidence="11">Homodimer.</text>
</comment>
<organism evidence="13 14">
    <name type="scientific">Koleobacter methoxysyntrophicus</name>
    <dbReference type="NCBI Taxonomy" id="2751313"/>
    <lineage>
        <taxon>Bacteria</taxon>
        <taxon>Bacillati</taxon>
        <taxon>Bacillota</taxon>
        <taxon>Clostridia</taxon>
        <taxon>Koleobacterales</taxon>
        <taxon>Koleobacteraceae</taxon>
        <taxon>Koleobacter</taxon>
    </lineage>
</organism>
<keyword evidence="10 11" id="KW-0119">Carbohydrate metabolism</keyword>
<name>A0A8A0RNS5_9FIRM</name>
<comment type="cofactor">
    <cofactor evidence="2 11">
        <name>NAD(+)</name>
        <dbReference type="ChEBI" id="CHEBI:57540"/>
    </cofactor>
</comment>
<evidence type="ECO:0000256" key="3">
    <source>
        <dbReference type="ARBA" id="ARBA00004947"/>
    </source>
</evidence>
<keyword evidence="9 11" id="KW-0413">Isomerase</keyword>
<dbReference type="PANTHER" id="PTHR43725:SF53">
    <property type="entry name" value="UDP-ARABINOSE 4-EPIMERASE 1"/>
    <property type="match status" value="1"/>
</dbReference>
<evidence type="ECO:0000256" key="5">
    <source>
        <dbReference type="ARBA" id="ARBA00013189"/>
    </source>
</evidence>
<dbReference type="NCBIfam" id="TIGR01179">
    <property type="entry name" value="galE"/>
    <property type="match status" value="1"/>
</dbReference>
<dbReference type="CDD" id="cd05247">
    <property type="entry name" value="UDP_G4E_1_SDR_e"/>
    <property type="match status" value="1"/>
</dbReference>
<accession>A0A8A0RNS5</accession>
<dbReference type="Gene3D" id="3.40.50.720">
    <property type="entry name" value="NAD(P)-binding Rossmann-like Domain"/>
    <property type="match status" value="1"/>
</dbReference>
<sequence>MTKKVLVTGGAGYIGSHVVKTLGEKGYDTVTFDNLSTGHKESVIYGKLAVGDLLDYDELNEVFKIHKPDAVMHFAAHIVVPESVEKPVKYYINNVSGTLNLLKAMKENDVNKFIFSSTAAVYGIPEEIPISEDSPVKPINPYGHSKAMVEKVLEDVSRADGLNYIALRYFNVAGADPKGRLGERKEDATHLITMCVRTAAGKRPCLNVYGTDYPTPDGTCIRDYIHVDDLAEAHVLSLEYLLEGGKSDVFNCGYSRGYSVFEVVRAAKKVTGVDFPVTLAERRPGDPPVLVADSGRIREVLGWKPEYDDLDYIIKTAWEWEKVLGSKI</sequence>
<dbReference type="RefSeq" id="WP_206706528.1">
    <property type="nucleotide sequence ID" value="NZ_CP059066.1"/>
</dbReference>
<dbReference type="Gene3D" id="3.90.25.10">
    <property type="entry name" value="UDP-galactose 4-epimerase, domain 1"/>
    <property type="match status" value="1"/>
</dbReference>
<evidence type="ECO:0000256" key="10">
    <source>
        <dbReference type="ARBA" id="ARBA00023277"/>
    </source>
</evidence>
<dbReference type="InterPro" id="IPR001509">
    <property type="entry name" value="Epimerase_deHydtase"/>
</dbReference>
<dbReference type="InterPro" id="IPR005886">
    <property type="entry name" value="UDP_G4E"/>
</dbReference>
<gene>
    <name evidence="13" type="primary">galE</name>
    <name evidence="13" type="ORF">H0A61_01528</name>
</gene>
<comment type="pathway">
    <text evidence="3 11">Carbohydrate metabolism; galactose metabolism.</text>
</comment>
<dbReference type="InterPro" id="IPR036291">
    <property type="entry name" value="NAD(P)-bd_dom_sf"/>
</dbReference>
<dbReference type="EC" id="5.1.3.2" evidence="5 11"/>
<evidence type="ECO:0000256" key="4">
    <source>
        <dbReference type="ARBA" id="ARBA00007637"/>
    </source>
</evidence>
<dbReference type="AlphaFoldDB" id="A0A8A0RNS5"/>
<evidence type="ECO:0000256" key="9">
    <source>
        <dbReference type="ARBA" id="ARBA00023235"/>
    </source>
</evidence>
<dbReference type="UniPathway" id="UPA00214"/>